<dbReference type="Gene3D" id="3.40.50.970">
    <property type="match status" value="2"/>
</dbReference>
<reference evidence="9" key="1">
    <citation type="journal article" date="2019" name="Int. J. Syst. Evol. Microbiol.">
        <title>The Global Catalogue of Microorganisms (GCM) 10K type strain sequencing project: providing services to taxonomists for standard genome sequencing and annotation.</title>
        <authorList>
            <consortium name="The Broad Institute Genomics Platform"/>
            <consortium name="The Broad Institute Genome Sequencing Center for Infectious Disease"/>
            <person name="Wu L."/>
            <person name="Ma J."/>
        </authorList>
    </citation>
    <scope>NUCLEOTIDE SEQUENCE [LARGE SCALE GENOMIC DNA]</scope>
    <source>
        <strain evidence="9">KCTC 42087</strain>
    </source>
</reference>
<organism evidence="8 9">
    <name type="scientific">Actinomadura rugatobispora</name>
    <dbReference type="NCBI Taxonomy" id="1994"/>
    <lineage>
        <taxon>Bacteria</taxon>
        <taxon>Bacillati</taxon>
        <taxon>Actinomycetota</taxon>
        <taxon>Actinomycetes</taxon>
        <taxon>Streptosporangiales</taxon>
        <taxon>Thermomonosporaceae</taxon>
        <taxon>Actinomadura</taxon>
    </lineage>
</organism>
<evidence type="ECO:0000259" key="6">
    <source>
        <dbReference type="Pfam" id="PF02775"/>
    </source>
</evidence>
<dbReference type="InterPro" id="IPR012000">
    <property type="entry name" value="Thiamin_PyroP_enz_cen_dom"/>
</dbReference>
<comment type="similarity">
    <text evidence="2 4">Belongs to the TPP enzyme family.</text>
</comment>
<comment type="cofactor">
    <cofactor evidence="1">
        <name>thiamine diphosphate</name>
        <dbReference type="ChEBI" id="CHEBI:58937"/>
    </cofactor>
</comment>
<dbReference type="InterPro" id="IPR011766">
    <property type="entry name" value="TPP_enzyme_TPP-bd"/>
</dbReference>
<dbReference type="InterPro" id="IPR012001">
    <property type="entry name" value="Thiamin_PyroP_enz_TPP-bd_dom"/>
</dbReference>
<evidence type="ECO:0000256" key="1">
    <source>
        <dbReference type="ARBA" id="ARBA00001964"/>
    </source>
</evidence>
<dbReference type="InterPro" id="IPR000399">
    <property type="entry name" value="TPP-bd_CS"/>
</dbReference>
<evidence type="ECO:0000256" key="2">
    <source>
        <dbReference type="ARBA" id="ARBA00007812"/>
    </source>
</evidence>
<dbReference type="Pfam" id="PF02776">
    <property type="entry name" value="TPP_enzyme_N"/>
    <property type="match status" value="1"/>
</dbReference>
<gene>
    <name evidence="8" type="ORF">ACFPZN_09370</name>
</gene>
<dbReference type="CDD" id="cd00568">
    <property type="entry name" value="TPP_enzymes"/>
    <property type="match status" value="1"/>
</dbReference>
<dbReference type="Pfam" id="PF02775">
    <property type="entry name" value="TPP_enzyme_C"/>
    <property type="match status" value="1"/>
</dbReference>
<dbReference type="PANTHER" id="PTHR18968">
    <property type="entry name" value="THIAMINE PYROPHOSPHATE ENZYMES"/>
    <property type="match status" value="1"/>
</dbReference>
<dbReference type="Gene3D" id="3.40.50.1220">
    <property type="entry name" value="TPP-binding domain"/>
    <property type="match status" value="1"/>
</dbReference>
<protein>
    <submittedName>
        <fullName evidence="8">Thiamine pyrophosphate-binding protein</fullName>
    </submittedName>
</protein>
<evidence type="ECO:0000256" key="3">
    <source>
        <dbReference type="ARBA" id="ARBA00023052"/>
    </source>
</evidence>
<name>A0ABW0ZY00_9ACTN</name>
<dbReference type="SUPFAM" id="SSF52467">
    <property type="entry name" value="DHS-like NAD/FAD-binding domain"/>
    <property type="match status" value="1"/>
</dbReference>
<accession>A0ABW0ZY00</accession>
<dbReference type="CDD" id="cd07035">
    <property type="entry name" value="TPP_PYR_POX_like"/>
    <property type="match status" value="1"/>
</dbReference>
<dbReference type="Proteomes" id="UP001596074">
    <property type="component" value="Unassembled WGS sequence"/>
</dbReference>
<evidence type="ECO:0000313" key="8">
    <source>
        <dbReference type="EMBL" id="MFC5745815.1"/>
    </source>
</evidence>
<keyword evidence="3 4" id="KW-0786">Thiamine pyrophosphate</keyword>
<evidence type="ECO:0000256" key="4">
    <source>
        <dbReference type="RuleBase" id="RU362132"/>
    </source>
</evidence>
<feature type="domain" description="Thiamine pyrophosphate enzyme central" evidence="5">
    <location>
        <begin position="212"/>
        <end position="354"/>
    </location>
</feature>
<dbReference type="SUPFAM" id="SSF52518">
    <property type="entry name" value="Thiamin diphosphate-binding fold (THDP-binding)"/>
    <property type="match status" value="2"/>
</dbReference>
<dbReference type="InterPro" id="IPR045229">
    <property type="entry name" value="TPP_enz"/>
</dbReference>
<dbReference type="RefSeq" id="WP_378281439.1">
    <property type="nucleotide sequence ID" value="NZ_JBHSON010000010.1"/>
</dbReference>
<dbReference type="Pfam" id="PF00205">
    <property type="entry name" value="TPP_enzyme_M"/>
    <property type="match status" value="1"/>
</dbReference>
<dbReference type="PANTHER" id="PTHR18968:SF13">
    <property type="entry name" value="ACETOLACTATE SYNTHASE CATALYTIC SUBUNIT, MITOCHONDRIAL"/>
    <property type="match status" value="1"/>
</dbReference>
<evidence type="ECO:0000259" key="7">
    <source>
        <dbReference type="Pfam" id="PF02776"/>
    </source>
</evidence>
<evidence type="ECO:0000313" key="9">
    <source>
        <dbReference type="Proteomes" id="UP001596074"/>
    </source>
</evidence>
<dbReference type="PROSITE" id="PS00187">
    <property type="entry name" value="TPP_ENZYMES"/>
    <property type="match status" value="1"/>
</dbReference>
<dbReference type="InterPro" id="IPR029061">
    <property type="entry name" value="THDP-binding"/>
</dbReference>
<comment type="caution">
    <text evidence="8">The sequence shown here is derived from an EMBL/GenBank/DDBJ whole genome shotgun (WGS) entry which is preliminary data.</text>
</comment>
<feature type="domain" description="Thiamine pyrophosphate enzyme N-terminal TPP-binding" evidence="7">
    <location>
        <begin position="20"/>
        <end position="131"/>
    </location>
</feature>
<sequence>MTVDTRAHDGESLGRAAAVTAAEALVRQLESYGVEYVFGTCGHTNIALLDALGRSPITFVIARHEQAAAHAADGYARASGRPGVLLVHVGPGMMNAVTGVATAALDSVPLIAISGDVPSYYHGRHPHQEVNLHADADQTAIYRPFVKRAWHVHRAEDLGRFTERAFWTATSGRPGAVLLNVPMDLFSRPVPGEERPLPASTSGPDLPAPVAERIAALLDGARQPLIYLGGGLRGGPGRAALLSLAEHLDIPIAHSLMGKGAVPDDHPLLLGMPGFWGLRTTNDYARTADVVLALATRFAETDASSWDPRFTWNLGPGQGQGRLVQIDIDPAEIGRNHPVEVGAVADVARAVEAIAAAVRSARPEPLTRPGLRERIRTARTELFAGSRERGRADDFPLRPERILRDLRDALPDDAILVTDVGWNKNGVAQCYELPAEGRFITPGGASTMGFGPAAAIGVQIARPGRVVVALIGDGGMSAQLPALPMAVEQGLPVIFVVMNNRAHGTIADLQAANFGAAYGCEFHDPDGRPYSPDFAALARSCGADGYEISAPGELGTALRSAVTRRRPAVLDVPMVNEPVPTPGHWNINDIYQGAFPGEPPRA</sequence>
<feature type="domain" description="Thiamine pyrophosphate enzyme TPP-binding" evidence="6">
    <location>
        <begin position="419"/>
        <end position="572"/>
    </location>
</feature>
<dbReference type="InterPro" id="IPR029035">
    <property type="entry name" value="DHS-like_NAD/FAD-binding_dom"/>
</dbReference>
<evidence type="ECO:0000259" key="5">
    <source>
        <dbReference type="Pfam" id="PF00205"/>
    </source>
</evidence>
<proteinExistence type="inferred from homology"/>
<keyword evidence="9" id="KW-1185">Reference proteome</keyword>
<dbReference type="EMBL" id="JBHSON010000010">
    <property type="protein sequence ID" value="MFC5745815.1"/>
    <property type="molecule type" value="Genomic_DNA"/>
</dbReference>